<keyword evidence="4 6" id="KW-0808">Transferase</keyword>
<evidence type="ECO:0000259" key="8">
    <source>
        <dbReference type="Pfam" id="PF26049"/>
    </source>
</evidence>
<dbReference type="GO" id="GO:0008168">
    <property type="term" value="F:methyltransferase activity"/>
    <property type="evidence" value="ECO:0007669"/>
    <property type="project" value="UniProtKB-KW"/>
</dbReference>
<dbReference type="PANTHER" id="PTHR47816">
    <property type="entry name" value="RIBOSOMAL RNA SMALL SUBUNIT METHYLTRANSFERASE C"/>
    <property type="match status" value="1"/>
</dbReference>
<keyword evidence="10" id="KW-1185">Reference proteome</keyword>
<comment type="function">
    <text evidence="6">Specifically methylates the guanine in position 1835 (m2G1835) of 23S rRNA.</text>
</comment>
<dbReference type="InterPro" id="IPR046977">
    <property type="entry name" value="RsmC/RlmG"/>
</dbReference>
<dbReference type="InterPro" id="IPR007848">
    <property type="entry name" value="Small_mtfrase_dom"/>
</dbReference>
<keyword evidence="5 6" id="KW-0949">S-adenosyl-L-methionine</keyword>
<dbReference type="Pfam" id="PF26049">
    <property type="entry name" value="RLMG_N"/>
    <property type="match status" value="1"/>
</dbReference>
<comment type="similarity">
    <text evidence="6">Belongs to the methyltransferase superfamily. RlmG family.</text>
</comment>
<dbReference type="InterPro" id="IPR058679">
    <property type="entry name" value="RlmG_N"/>
</dbReference>
<protein>
    <recommendedName>
        <fullName evidence="6">Ribosomal RNA large subunit methyltransferase G</fullName>
        <ecNumber evidence="6">2.1.1.174</ecNumber>
    </recommendedName>
    <alternativeName>
        <fullName evidence="6">23S rRNA m2G1835 methyltransferase</fullName>
    </alternativeName>
    <alternativeName>
        <fullName evidence="6">rRNA (guanine-N(2)-)-methyltransferase RlmG</fullName>
    </alternativeName>
</protein>
<organism evidence="9 10">
    <name type="scientific">Zobellella aerophila</name>
    <dbReference type="NCBI Taxonomy" id="870480"/>
    <lineage>
        <taxon>Bacteria</taxon>
        <taxon>Pseudomonadati</taxon>
        <taxon>Pseudomonadota</taxon>
        <taxon>Gammaproteobacteria</taxon>
        <taxon>Aeromonadales</taxon>
        <taxon>Aeromonadaceae</taxon>
        <taxon>Zobellella</taxon>
    </lineage>
</organism>
<gene>
    <name evidence="6" type="primary">rlmG</name>
    <name evidence="9" type="ORF">GCM10022394_15520</name>
</gene>
<dbReference type="EMBL" id="BAABCX010000002">
    <property type="protein sequence ID" value="GAA3536806.1"/>
    <property type="molecule type" value="Genomic_DNA"/>
</dbReference>
<evidence type="ECO:0000256" key="6">
    <source>
        <dbReference type="HAMAP-Rule" id="MF_01859"/>
    </source>
</evidence>
<dbReference type="Proteomes" id="UP001500795">
    <property type="component" value="Unassembled WGS sequence"/>
</dbReference>
<accession>A0ABP6VKP3</accession>
<keyword evidence="3 6" id="KW-0489">Methyltransferase</keyword>
<comment type="subcellular location">
    <subcellularLocation>
        <location evidence="6">Cytoplasm</location>
    </subcellularLocation>
</comment>
<dbReference type="GO" id="GO:0032259">
    <property type="term" value="P:methylation"/>
    <property type="evidence" value="ECO:0007669"/>
    <property type="project" value="UniProtKB-KW"/>
</dbReference>
<dbReference type="PANTHER" id="PTHR47816:SF5">
    <property type="entry name" value="RIBOSOMAL RNA LARGE SUBUNIT METHYLTRANSFERASE G"/>
    <property type="match status" value="1"/>
</dbReference>
<evidence type="ECO:0000256" key="1">
    <source>
        <dbReference type="ARBA" id="ARBA00022490"/>
    </source>
</evidence>
<keyword evidence="1 6" id="KW-0963">Cytoplasm</keyword>
<proteinExistence type="inferred from homology"/>
<comment type="caution">
    <text evidence="9">The sequence shown here is derived from an EMBL/GenBank/DDBJ whole genome shotgun (WGS) entry which is preliminary data.</text>
</comment>
<evidence type="ECO:0000313" key="9">
    <source>
        <dbReference type="EMBL" id="GAA3536806.1"/>
    </source>
</evidence>
<dbReference type="EC" id="2.1.1.174" evidence="6"/>
<evidence type="ECO:0000313" key="10">
    <source>
        <dbReference type="Proteomes" id="UP001500795"/>
    </source>
</evidence>
<evidence type="ECO:0000256" key="4">
    <source>
        <dbReference type="ARBA" id="ARBA00022679"/>
    </source>
</evidence>
<evidence type="ECO:0000256" key="5">
    <source>
        <dbReference type="ARBA" id="ARBA00022691"/>
    </source>
</evidence>
<keyword evidence="2 6" id="KW-0698">rRNA processing</keyword>
<feature type="domain" description="RlmG N-terminal" evidence="8">
    <location>
        <begin position="30"/>
        <end position="202"/>
    </location>
</feature>
<dbReference type="Pfam" id="PF05175">
    <property type="entry name" value="MTS"/>
    <property type="match status" value="1"/>
</dbReference>
<dbReference type="CDD" id="cd02440">
    <property type="entry name" value="AdoMet_MTases"/>
    <property type="match status" value="1"/>
</dbReference>
<dbReference type="SUPFAM" id="SSF53335">
    <property type="entry name" value="S-adenosyl-L-methionine-dependent methyltransferases"/>
    <property type="match status" value="1"/>
</dbReference>
<evidence type="ECO:0000256" key="3">
    <source>
        <dbReference type="ARBA" id="ARBA00022603"/>
    </source>
</evidence>
<evidence type="ECO:0000256" key="2">
    <source>
        <dbReference type="ARBA" id="ARBA00022552"/>
    </source>
</evidence>
<dbReference type="HAMAP" id="MF_01859">
    <property type="entry name" value="23SrRNA_methyltr_G"/>
    <property type="match status" value="1"/>
</dbReference>
<dbReference type="Gene3D" id="3.40.50.150">
    <property type="entry name" value="Vaccinia Virus protein VP39"/>
    <property type="match status" value="2"/>
</dbReference>
<dbReference type="InterPro" id="IPR017237">
    <property type="entry name" value="RLMG"/>
</dbReference>
<evidence type="ECO:0000259" key="7">
    <source>
        <dbReference type="Pfam" id="PF05175"/>
    </source>
</evidence>
<reference evidence="10" key="1">
    <citation type="journal article" date="2019" name="Int. J. Syst. Evol. Microbiol.">
        <title>The Global Catalogue of Microorganisms (GCM) 10K type strain sequencing project: providing services to taxonomists for standard genome sequencing and annotation.</title>
        <authorList>
            <consortium name="The Broad Institute Genomics Platform"/>
            <consortium name="The Broad Institute Genome Sequencing Center for Infectious Disease"/>
            <person name="Wu L."/>
            <person name="Ma J."/>
        </authorList>
    </citation>
    <scope>NUCLEOTIDE SEQUENCE [LARGE SCALE GENOMIC DNA]</scope>
    <source>
        <strain evidence="10">JCM 17110</strain>
    </source>
</reference>
<dbReference type="InterPro" id="IPR002052">
    <property type="entry name" value="DNA_methylase_N6_adenine_CS"/>
</dbReference>
<dbReference type="InterPro" id="IPR029063">
    <property type="entry name" value="SAM-dependent_MTases_sf"/>
</dbReference>
<sequence>MLLFSCQLLKWAFAILDPVPVMNHHFPLPQGGELVLHRYPKFTDHGLQAWEAADEYLIQQLGTLAWDDSAPLIIVNDAFGALTLALHRYRPCTIFDSRVSELALEHNARDNHITADWQSLNSLDDWPQAPGLVLFKLPKINAMLEHQLACLSQVMGPETRVIAGAKARDVHSSTLKLFERYIGPTHTSLAWKKARLIFAEPDMGKAPSPVPAIQSWPLEGTELTIHNLANVFSRGSLDVGARFMLEHIPAGRPDRIIDLGCGNGVLGLVALARNPQARVTFVDESYMAVASARHNVGDNLPDALSRAQFMVNNCLEGMGPEDADLVLCNPPFHQQQAITDHIAWQMFVDAKRVLRRGGELLLVANRHLDYHQKLKRLFGNQRVVASNRKFVILRAIKNA</sequence>
<name>A0ABP6VKP3_9GAMM</name>
<feature type="domain" description="Methyltransferase small" evidence="7">
    <location>
        <begin position="222"/>
        <end position="394"/>
    </location>
</feature>
<dbReference type="PIRSF" id="PIRSF037565">
    <property type="entry name" value="RRNA_m2G_Mtase_RsmD_prd"/>
    <property type="match status" value="1"/>
</dbReference>
<comment type="catalytic activity">
    <reaction evidence="6">
        <text>guanosine(1835) in 23S rRNA + S-adenosyl-L-methionine = N(2)-methylguanosine(1835) in 23S rRNA + S-adenosyl-L-homocysteine + H(+)</text>
        <dbReference type="Rhea" id="RHEA:42744"/>
        <dbReference type="Rhea" id="RHEA-COMP:10217"/>
        <dbReference type="Rhea" id="RHEA-COMP:10218"/>
        <dbReference type="ChEBI" id="CHEBI:15378"/>
        <dbReference type="ChEBI" id="CHEBI:57856"/>
        <dbReference type="ChEBI" id="CHEBI:59789"/>
        <dbReference type="ChEBI" id="CHEBI:74269"/>
        <dbReference type="ChEBI" id="CHEBI:74481"/>
        <dbReference type="EC" id="2.1.1.174"/>
    </reaction>
</comment>
<dbReference type="PROSITE" id="PS00092">
    <property type="entry name" value="N6_MTASE"/>
    <property type="match status" value="1"/>
</dbReference>